<sequence length="62" mass="7131">MKAGNDNFALVYSVASSYDIGNLYMIDKITFRLEVLRTLIRSKVVETRFKHYSDNDLCLNAP</sequence>
<dbReference type="Proteomes" id="UP000553980">
    <property type="component" value="Unassembled WGS sequence"/>
</dbReference>
<comment type="caution">
    <text evidence="1">The sequence shown here is derived from an EMBL/GenBank/DDBJ whole genome shotgun (WGS) entry which is preliminary data.</text>
</comment>
<proteinExistence type="predicted"/>
<reference evidence="1 2" key="1">
    <citation type="submission" date="2020-08" db="EMBL/GenBank/DDBJ databases">
        <title>Genomic Encyclopedia of Type Strains, Phase IV (KMG-IV): sequencing the most valuable type-strain genomes for metagenomic binning, comparative biology and taxonomic classification.</title>
        <authorList>
            <person name="Goeker M."/>
        </authorList>
    </citation>
    <scope>NUCLEOTIDE SEQUENCE [LARGE SCALE GENOMIC DNA]</scope>
    <source>
        <strain evidence="1 2">DSM 23868</strain>
    </source>
</reference>
<organism evidence="1 2">
    <name type="scientific">Brucella pecoris</name>
    <dbReference type="NCBI Taxonomy" id="867683"/>
    <lineage>
        <taxon>Bacteria</taxon>
        <taxon>Pseudomonadati</taxon>
        <taxon>Pseudomonadota</taxon>
        <taxon>Alphaproteobacteria</taxon>
        <taxon>Hyphomicrobiales</taxon>
        <taxon>Brucellaceae</taxon>
        <taxon>Brucella/Ochrobactrum group</taxon>
        <taxon>Brucella</taxon>
    </lineage>
</organism>
<keyword evidence="2" id="KW-1185">Reference proteome</keyword>
<dbReference type="EMBL" id="JACIEX010000001">
    <property type="protein sequence ID" value="MBB4092116.1"/>
    <property type="molecule type" value="Genomic_DNA"/>
</dbReference>
<evidence type="ECO:0000313" key="2">
    <source>
        <dbReference type="Proteomes" id="UP000553980"/>
    </source>
</evidence>
<protein>
    <submittedName>
        <fullName evidence="1">Uncharacterized protein</fullName>
    </submittedName>
</protein>
<dbReference type="AlphaFoldDB" id="A0AB34YM80"/>
<evidence type="ECO:0000313" key="1">
    <source>
        <dbReference type="EMBL" id="MBB4092116.1"/>
    </source>
</evidence>
<accession>A0AB34YM80</accession>
<gene>
    <name evidence="1" type="ORF">GGQ79_000589</name>
</gene>
<name>A0AB34YM80_9HYPH</name>